<dbReference type="HOGENOM" id="CLU_051638_1_1_9"/>
<keyword evidence="7" id="KW-1185">Reference proteome</keyword>
<dbReference type="Gene3D" id="1.10.3130.10">
    <property type="entry name" value="serine acetyltransferase, domain 1"/>
    <property type="match status" value="1"/>
</dbReference>
<feature type="region of interest" description="Disordered" evidence="5">
    <location>
        <begin position="299"/>
        <end position="319"/>
    </location>
</feature>
<proteinExistence type="predicted"/>
<organism evidence="6 7">
    <name type="scientific">Acetobacterium woodii (strain ATCC 29683 / DSM 1030 / JCM 2381 / KCTC 1655 / WB1)</name>
    <dbReference type="NCBI Taxonomy" id="931626"/>
    <lineage>
        <taxon>Bacteria</taxon>
        <taxon>Bacillati</taxon>
        <taxon>Bacillota</taxon>
        <taxon>Clostridia</taxon>
        <taxon>Eubacteriales</taxon>
        <taxon>Eubacteriaceae</taxon>
        <taxon>Acetobacterium</taxon>
    </lineage>
</organism>
<reference evidence="6 7" key="2">
    <citation type="journal article" date="2012" name="PLoS ONE">
        <title>An ancient pathway combining carbon dioxide fixation with the generation and utilization of a sodium ion gradient for ATP synthesis.</title>
        <authorList>
            <person name="Poehlein A."/>
            <person name="Schmidt S."/>
            <person name="Kaster A.K."/>
            <person name="Goenrich M."/>
            <person name="Vollmers J."/>
            <person name="Thurmer A."/>
            <person name="Bertsch J."/>
            <person name="Schuchmann K."/>
            <person name="Voigt B."/>
            <person name="Hecker M."/>
            <person name="Daniel R."/>
            <person name="Thauer R.K."/>
            <person name="Gottschalk G."/>
            <person name="Muller V."/>
        </authorList>
    </citation>
    <scope>NUCLEOTIDE SEQUENCE [LARGE SCALE GENOMIC DNA]</scope>
    <source>
        <strain evidence="7">ATCC 29683 / DSM 1030 / JCM 2381 / KCTC 1655 / WB1</strain>
    </source>
</reference>
<accession>H6LHP6</accession>
<dbReference type="STRING" id="931626.Awo_c04240"/>
<evidence type="ECO:0000256" key="2">
    <source>
        <dbReference type="ARBA" id="ARBA00022605"/>
    </source>
</evidence>
<dbReference type="CDD" id="cd03354">
    <property type="entry name" value="LbH_SAT"/>
    <property type="match status" value="1"/>
</dbReference>
<evidence type="ECO:0000256" key="4">
    <source>
        <dbReference type="ARBA" id="ARBA00023315"/>
    </source>
</evidence>
<name>H6LHP6_ACEWD</name>
<dbReference type="SUPFAM" id="SSF51161">
    <property type="entry name" value="Trimeric LpxA-like enzymes"/>
    <property type="match status" value="1"/>
</dbReference>
<dbReference type="EMBL" id="CP002987">
    <property type="protein sequence ID" value="AFA47225.1"/>
    <property type="molecule type" value="Genomic_DNA"/>
</dbReference>
<dbReference type="InterPro" id="IPR042122">
    <property type="entry name" value="Ser_AcTrfase_N_sf"/>
</dbReference>
<dbReference type="InterPro" id="IPR045304">
    <property type="entry name" value="LbH_SAT"/>
</dbReference>
<dbReference type="InterPro" id="IPR011004">
    <property type="entry name" value="Trimer_LpxA-like_sf"/>
</dbReference>
<dbReference type="PANTHER" id="PTHR42811">
    <property type="entry name" value="SERINE ACETYLTRANSFERASE"/>
    <property type="match status" value="1"/>
</dbReference>
<keyword evidence="2" id="KW-0028">Amino-acid biosynthesis</keyword>
<dbReference type="Proteomes" id="UP000007177">
    <property type="component" value="Chromosome"/>
</dbReference>
<gene>
    <name evidence="6" type="primary">sat</name>
    <name evidence="6" type="ordered locus">Awo_c04240</name>
</gene>
<dbReference type="OrthoDB" id="9801456at2"/>
<evidence type="ECO:0000256" key="1">
    <source>
        <dbReference type="ARBA" id="ARBA00004876"/>
    </source>
</evidence>
<protein>
    <submittedName>
        <fullName evidence="6">Serine O-acetyltransferase Sat</fullName>
        <ecNumber evidence="6">2.3.1.30</ecNumber>
    </submittedName>
</protein>
<dbReference type="GO" id="GO:0009001">
    <property type="term" value="F:serine O-acetyltransferase activity"/>
    <property type="evidence" value="ECO:0007669"/>
    <property type="project" value="UniProtKB-EC"/>
</dbReference>
<keyword evidence="4 6" id="KW-0012">Acyltransferase</keyword>
<dbReference type="eggNOG" id="COG1045">
    <property type="taxonomic scope" value="Bacteria"/>
</dbReference>
<evidence type="ECO:0000256" key="3">
    <source>
        <dbReference type="ARBA" id="ARBA00022679"/>
    </source>
</evidence>
<dbReference type="Gene3D" id="2.160.10.10">
    <property type="entry name" value="Hexapeptide repeat proteins"/>
    <property type="match status" value="1"/>
</dbReference>
<reference evidence="7" key="1">
    <citation type="submission" date="2011-07" db="EMBL/GenBank/DDBJ databases">
        <title>Complete genome sequence of Acetobacterium woodii.</title>
        <authorList>
            <person name="Poehlein A."/>
            <person name="Schmidt S."/>
            <person name="Kaster A.-K."/>
            <person name="Goenrich M."/>
            <person name="Vollmers J."/>
            <person name="Thuermer A."/>
            <person name="Gottschalk G."/>
            <person name="Thauer R.K."/>
            <person name="Daniel R."/>
            <person name="Mueller V."/>
        </authorList>
    </citation>
    <scope>NUCLEOTIDE SEQUENCE [LARGE SCALE GENOMIC DNA]</scope>
    <source>
        <strain evidence="7">ATCC 29683 / DSM 1030 / JCM 2381 / KCTC 1655 / WB1</strain>
    </source>
</reference>
<dbReference type="KEGG" id="awo:Awo_c04240"/>
<dbReference type="NCBIfam" id="NF041874">
    <property type="entry name" value="EPS_EpsC"/>
    <property type="match status" value="1"/>
</dbReference>
<evidence type="ECO:0000313" key="7">
    <source>
        <dbReference type="Proteomes" id="UP000007177"/>
    </source>
</evidence>
<sequence length="319" mass="35298">MSNELKSKIELLVNSISESYNKENYIAPHDLGFLPNRTIIIEMTKSLRQLVFPSYFGKNNFRKEVQDYHIGELLVCIMECLTKQITLALKHQAGISEECGEDHLRQEAGQICYEFMNRIPQIREYLSTDVQAAFDGDPAAKSKDEIIFCYPGLFAISIHRLAHELYQLSVPLIPRIMSEYAHNITGIDIHPGATIGKYFFIDHGTGVVIGETAIIGDHVKIYQGVTLGALSTRGGQKLRGVRRHPCLEDEVTVYSGASILGGETVIGKGTVIGSNVFITKSVSVGSKVSIKNPELVFSGGSSKNKPKEELPSEIELIEE</sequence>
<dbReference type="AlphaFoldDB" id="H6LHP6"/>
<comment type="pathway">
    <text evidence="1">Amino-acid biosynthesis; L-cysteine biosynthesis; L-cysteine from L-serine: step 1/2.</text>
</comment>
<dbReference type="RefSeq" id="WP_014354828.1">
    <property type="nucleotide sequence ID" value="NC_016894.1"/>
</dbReference>
<evidence type="ECO:0000313" key="6">
    <source>
        <dbReference type="EMBL" id="AFA47225.1"/>
    </source>
</evidence>
<dbReference type="GO" id="GO:0008652">
    <property type="term" value="P:amino acid biosynthetic process"/>
    <property type="evidence" value="ECO:0007669"/>
    <property type="project" value="UniProtKB-KW"/>
</dbReference>
<keyword evidence="3 6" id="KW-0808">Transferase</keyword>
<dbReference type="EC" id="2.3.1.30" evidence="6"/>
<evidence type="ECO:0000256" key="5">
    <source>
        <dbReference type="SAM" id="MobiDB-lite"/>
    </source>
</evidence>
<dbReference type="InterPro" id="IPR053376">
    <property type="entry name" value="Serine_acetyltransferase"/>
</dbReference>